<comment type="caution">
    <text evidence="2">The sequence shown here is derived from an EMBL/GenBank/DDBJ whole genome shotgun (WGS) entry which is preliminary data.</text>
</comment>
<gene>
    <name evidence="2" type="ORF">GCM10023175_62640</name>
</gene>
<proteinExistence type="predicted"/>
<sequence>MSIHHPAQPTDPTDQPRPTGLGVLSCRNAGLGEIVDILRAQQEVKLDLVAPAADLRSHAGRIHVADAAHTLTVDGVTRGDAVLTPTAAADGDLAAKLDIPLPYLRRMRATRPDLYDANVNGWLAERPDRRFLIRALHDSGSARPGVLRAVLSDSYRIVDNLDVLMTALSGIRAAGAAVDITSADLTESRMYVKIRSTEIAEHAPALLGDYRSPFTGARGADNPLVWAGFVLSNSETGAGAFTIAPQLTVQICNNGMTLTKHVLKEVHLGGRLSAGQITWAADTHAAALELVLKKARDAVATFLDRDLVRARLAEITAEAGVPVAAPVETIEHVSRKLAFTAEQQDLILNHFLLGGDPTSGGVLHAVTSAAQLQDDADTAHGMERHALRAMGLAAAHAGGR</sequence>
<protein>
    <recommendedName>
        <fullName evidence="4">DUF932 domain-containing protein</fullName>
    </recommendedName>
</protein>
<dbReference type="Proteomes" id="UP001501598">
    <property type="component" value="Unassembled WGS sequence"/>
</dbReference>
<evidence type="ECO:0000313" key="2">
    <source>
        <dbReference type="EMBL" id="GAA4557701.1"/>
    </source>
</evidence>
<name>A0ABP8S183_9PSEU</name>
<dbReference type="RefSeq" id="WP_345426472.1">
    <property type="nucleotide sequence ID" value="NZ_BAABGT010000102.1"/>
</dbReference>
<keyword evidence="3" id="KW-1185">Reference proteome</keyword>
<evidence type="ECO:0000313" key="3">
    <source>
        <dbReference type="Proteomes" id="UP001501598"/>
    </source>
</evidence>
<organism evidence="2 3">
    <name type="scientific">Pseudonocardia xishanensis</name>
    <dbReference type="NCBI Taxonomy" id="630995"/>
    <lineage>
        <taxon>Bacteria</taxon>
        <taxon>Bacillati</taxon>
        <taxon>Actinomycetota</taxon>
        <taxon>Actinomycetes</taxon>
        <taxon>Pseudonocardiales</taxon>
        <taxon>Pseudonocardiaceae</taxon>
        <taxon>Pseudonocardia</taxon>
    </lineage>
</organism>
<dbReference type="EMBL" id="BAABGT010000102">
    <property type="protein sequence ID" value="GAA4557701.1"/>
    <property type="molecule type" value="Genomic_DNA"/>
</dbReference>
<accession>A0ABP8S183</accession>
<evidence type="ECO:0008006" key="4">
    <source>
        <dbReference type="Google" id="ProtNLM"/>
    </source>
</evidence>
<reference evidence="3" key="1">
    <citation type="journal article" date="2019" name="Int. J. Syst. Evol. Microbiol.">
        <title>The Global Catalogue of Microorganisms (GCM) 10K type strain sequencing project: providing services to taxonomists for standard genome sequencing and annotation.</title>
        <authorList>
            <consortium name="The Broad Institute Genomics Platform"/>
            <consortium name="The Broad Institute Genome Sequencing Center for Infectious Disease"/>
            <person name="Wu L."/>
            <person name="Ma J."/>
        </authorList>
    </citation>
    <scope>NUCLEOTIDE SEQUENCE [LARGE SCALE GENOMIC DNA]</scope>
    <source>
        <strain evidence="3">JCM 17906</strain>
    </source>
</reference>
<feature type="compositionally biased region" description="Low complexity" evidence="1">
    <location>
        <begin position="1"/>
        <end position="19"/>
    </location>
</feature>
<evidence type="ECO:0000256" key="1">
    <source>
        <dbReference type="SAM" id="MobiDB-lite"/>
    </source>
</evidence>
<feature type="region of interest" description="Disordered" evidence="1">
    <location>
        <begin position="1"/>
        <end position="21"/>
    </location>
</feature>